<dbReference type="GO" id="GO:0003677">
    <property type="term" value="F:DNA binding"/>
    <property type="evidence" value="ECO:0007669"/>
    <property type="project" value="UniProtKB-UniRule"/>
</dbReference>
<dbReference type="SUPFAM" id="SSF46689">
    <property type="entry name" value="Homeodomain-like"/>
    <property type="match status" value="1"/>
</dbReference>
<dbReference type="InterPro" id="IPR009057">
    <property type="entry name" value="Homeodomain-like_sf"/>
</dbReference>
<dbReference type="RefSeq" id="WP_114437096.1">
    <property type="nucleotide sequence ID" value="NZ_QPIZ01000012.1"/>
</dbReference>
<evidence type="ECO:0000256" key="1">
    <source>
        <dbReference type="ARBA" id="ARBA00023125"/>
    </source>
</evidence>
<evidence type="ECO:0000313" key="5">
    <source>
        <dbReference type="Proteomes" id="UP000252733"/>
    </source>
</evidence>
<dbReference type="InterPro" id="IPR023772">
    <property type="entry name" value="DNA-bd_HTH_TetR-type_CS"/>
</dbReference>
<dbReference type="Proteomes" id="UP000252733">
    <property type="component" value="Unassembled WGS sequence"/>
</dbReference>
<proteinExistence type="predicted"/>
<evidence type="ECO:0000313" key="4">
    <source>
        <dbReference type="EMBL" id="RCW33878.1"/>
    </source>
</evidence>
<dbReference type="PROSITE" id="PS01081">
    <property type="entry name" value="HTH_TETR_1"/>
    <property type="match status" value="1"/>
</dbReference>
<feature type="domain" description="HTH tetR-type" evidence="3">
    <location>
        <begin position="4"/>
        <end position="63"/>
    </location>
</feature>
<dbReference type="AlphaFoldDB" id="A0A368UYC8"/>
<dbReference type="PRINTS" id="PR00455">
    <property type="entry name" value="HTHTETR"/>
</dbReference>
<dbReference type="Gene3D" id="1.10.357.10">
    <property type="entry name" value="Tetracycline Repressor, domain 2"/>
    <property type="match status" value="1"/>
</dbReference>
<dbReference type="PROSITE" id="PS50977">
    <property type="entry name" value="HTH_TETR_2"/>
    <property type="match status" value="1"/>
</dbReference>
<sequence>MAKICTKENIYKQATRLFVKKGFSASVNEVVKKSRVAKGTFYHYFKSKDELIVELYKVLMFEIEKNCVTEYKGESAREYSFNVFGAIVRWFITHPHKFNYIVIFETSPYIKEVVGTVGETLKGPLANTMKKVDMGMLKAYPPEMITFFDFSFTRAAANYFLSFPEPRKCFEERFRMVFDMYWDGVSQN</sequence>
<protein>
    <submittedName>
        <fullName evidence="4">TetR family transcriptional regulator</fullName>
    </submittedName>
</protein>
<accession>A0A368UYC8</accession>
<evidence type="ECO:0000256" key="2">
    <source>
        <dbReference type="PROSITE-ProRule" id="PRU00335"/>
    </source>
</evidence>
<dbReference type="Pfam" id="PF00440">
    <property type="entry name" value="TetR_N"/>
    <property type="match status" value="1"/>
</dbReference>
<dbReference type="PANTHER" id="PTHR43479:SF11">
    <property type="entry name" value="ACREF_ENVCD OPERON REPRESSOR-RELATED"/>
    <property type="match status" value="1"/>
</dbReference>
<keyword evidence="5" id="KW-1185">Reference proteome</keyword>
<dbReference type="InterPro" id="IPR050624">
    <property type="entry name" value="HTH-type_Tx_Regulator"/>
</dbReference>
<gene>
    <name evidence="4" type="ORF">DFO77_11242</name>
</gene>
<organism evidence="4 5">
    <name type="scientific">Marinilabilia salmonicolor</name>
    <dbReference type="NCBI Taxonomy" id="989"/>
    <lineage>
        <taxon>Bacteria</taxon>
        <taxon>Pseudomonadati</taxon>
        <taxon>Bacteroidota</taxon>
        <taxon>Bacteroidia</taxon>
        <taxon>Marinilabiliales</taxon>
        <taxon>Marinilabiliaceae</taxon>
        <taxon>Marinilabilia</taxon>
    </lineage>
</organism>
<feature type="DNA-binding region" description="H-T-H motif" evidence="2">
    <location>
        <begin position="26"/>
        <end position="45"/>
    </location>
</feature>
<dbReference type="InterPro" id="IPR001647">
    <property type="entry name" value="HTH_TetR"/>
</dbReference>
<comment type="caution">
    <text evidence="4">The sequence shown here is derived from an EMBL/GenBank/DDBJ whole genome shotgun (WGS) entry which is preliminary data.</text>
</comment>
<evidence type="ECO:0000259" key="3">
    <source>
        <dbReference type="PROSITE" id="PS50977"/>
    </source>
</evidence>
<name>A0A368UYC8_9BACT</name>
<keyword evidence="1 2" id="KW-0238">DNA-binding</keyword>
<dbReference type="PANTHER" id="PTHR43479">
    <property type="entry name" value="ACREF/ENVCD OPERON REPRESSOR-RELATED"/>
    <property type="match status" value="1"/>
</dbReference>
<dbReference type="EMBL" id="QPIZ01000012">
    <property type="protein sequence ID" value="RCW33878.1"/>
    <property type="molecule type" value="Genomic_DNA"/>
</dbReference>
<reference evidence="4 5" key="1">
    <citation type="submission" date="2018-07" db="EMBL/GenBank/DDBJ databases">
        <title>Freshwater and sediment microbial communities from various areas in North America, analyzing microbe dynamics in response to fracking.</title>
        <authorList>
            <person name="Lamendella R."/>
        </authorList>
    </citation>
    <scope>NUCLEOTIDE SEQUENCE [LARGE SCALE GENOMIC DNA]</scope>
    <source>
        <strain evidence="4 5">160A</strain>
    </source>
</reference>